<organism evidence="2 3">
    <name type="scientific">Micromonospora zhanjiangensis</name>
    <dbReference type="NCBI Taxonomy" id="1522057"/>
    <lineage>
        <taxon>Bacteria</taxon>
        <taxon>Bacillati</taxon>
        <taxon>Actinomycetota</taxon>
        <taxon>Actinomycetes</taxon>
        <taxon>Micromonosporales</taxon>
        <taxon>Micromonosporaceae</taxon>
        <taxon>Micromonospora</taxon>
    </lineage>
</organism>
<proteinExistence type="predicted"/>
<gene>
    <name evidence="2" type="ORF">ACFOX0_15440</name>
</gene>
<protein>
    <submittedName>
        <fullName evidence="2">DUF6069 family protein</fullName>
    </submittedName>
</protein>
<sequence>MNRMKDTGIAAARGTGRTRLLLGLAGTGLVATLAAMVATTLAAALARAVGADFEIPDGGEAIPLAGFAVVTGFFSVVGTGIAVALLRWSARPAERFVWTAGSLTAISLVPPFVSGANAATVAALVGLHLVPATVMIQTLTRSLRARAG</sequence>
<dbReference type="Proteomes" id="UP001595868">
    <property type="component" value="Unassembled WGS sequence"/>
</dbReference>
<feature type="transmembrane region" description="Helical" evidence="1">
    <location>
        <begin position="96"/>
        <end position="113"/>
    </location>
</feature>
<name>A0ABV8KMP9_9ACTN</name>
<keyword evidence="3" id="KW-1185">Reference proteome</keyword>
<feature type="transmembrane region" description="Helical" evidence="1">
    <location>
        <begin position="119"/>
        <end position="139"/>
    </location>
</feature>
<dbReference type="EMBL" id="JBHSBN010000009">
    <property type="protein sequence ID" value="MFC4107311.1"/>
    <property type="molecule type" value="Genomic_DNA"/>
</dbReference>
<dbReference type="RefSeq" id="WP_377546073.1">
    <property type="nucleotide sequence ID" value="NZ_JBHSBN010000009.1"/>
</dbReference>
<comment type="caution">
    <text evidence="2">The sequence shown here is derived from an EMBL/GenBank/DDBJ whole genome shotgun (WGS) entry which is preliminary data.</text>
</comment>
<dbReference type="InterPro" id="IPR045713">
    <property type="entry name" value="DUF6069"/>
</dbReference>
<evidence type="ECO:0000313" key="2">
    <source>
        <dbReference type="EMBL" id="MFC4107311.1"/>
    </source>
</evidence>
<feature type="transmembrane region" description="Helical" evidence="1">
    <location>
        <begin position="64"/>
        <end position="84"/>
    </location>
</feature>
<accession>A0ABV8KMP9</accession>
<evidence type="ECO:0000256" key="1">
    <source>
        <dbReference type="SAM" id="Phobius"/>
    </source>
</evidence>
<keyword evidence="1" id="KW-0812">Transmembrane</keyword>
<reference evidence="3" key="1">
    <citation type="journal article" date="2019" name="Int. J. Syst. Evol. Microbiol.">
        <title>The Global Catalogue of Microorganisms (GCM) 10K type strain sequencing project: providing services to taxonomists for standard genome sequencing and annotation.</title>
        <authorList>
            <consortium name="The Broad Institute Genomics Platform"/>
            <consortium name="The Broad Institute Genome Sequencing Center for Infectious Disease"/>
            <person name="Wu L."/>
            <person name="Ma J."/>
        </authorList>
    </citation>
    <scope>NUCLEOTIDE SEQUENCE [LARGE SCALE GENOMIC DNA]</scope>
    <source>
        <strain evidence="3">2902at01</strain>
    </source>
</reference>
<keyword evidence="1" id="KW-0472">Membrane</keyword>
<evidence type="ECO:0000313" key="3">
    <source>
        <dbReference type="Proteomes" id="UP001595868"/>
    </source>
</evidence>
<keyword evidence="1" id="KW-1133">Transmembrane helix</keyword>
<dbReference type="Pfam" id="PF19545">
    <property type="entry name" value="DUF6069"/>
    <property type="match status" value="1"/>
</dbReference>